<organism evidence="2 3">
    <name type="scientific">Moraxella bovis</name>
    <dbReference type="NCBI Taxonomy" id="476"/>
    <lineage>
        <taxon>Bacteria</taxon>
        <taxon>Pseudomonadati</taxon>
        <taxon>Pseudomonadota</taxon>
        <taxon>Gammaproteobacteria</taxon>
        <taxon>Moraxellales</taxon>
        <taxon>Moraxellaceae</taxon>
        <taxon>Moraxella</taxon>
    </lineage>
</organism>
<proteinExistence type="predicted"/>
<name>A0A378PRV5_MORBO</name>
<keyword evidence="1" id="KW-1133">Transmembrane helix</keyword>
<evidence type="ECO:0000313" key="3">
    <source>
        <dbReference type="Proteomes" id="UP000254133"/>
    </source>
</evidence>
<evidence type="ECO:0000313" key="2">
    <source>
        <dbReference type="EMBL" id="STY91245.1"/>
    </source>
</evidence>
<protein>
    <submittedName>
        <fullName evidence="2">Uncharacterized protein</fullName>
    </submittedName>
</protein>
<evidence type="ECO:0000256" key="1">
    <source>
        <dbReference type="SAM" id="Phobius"/>
    </source>
</evidence>
<accession>A0A378PRV5</accession>
<sequence length="112" mass="13041">MSQIGKPIIRDNHDKSLKIIIWCSSILAMVVFGTMIFIAITEQAISIGGVRGAKTNHFEGIEAIKETYFLSACFMLSLGSGFWYFRYRRLIWLILFLCWIIFVVFVHMHYVR</sequence>
<feature type="transmembrane region" description="Helical" evidence="1">
    <location>
        <begin position="20"/>
        <end position="40"/>
    </location>
</feature>
<dbReference type="Proteomes" id="UP000254133">
    <property type="component" value="Unassembled WGS sequence"/>
</dbReference>
<feature type="transmembrane region" description="Helical" evidence="1">
    <location>
        <begin position="90"/>
        <end position="110"/>
    </location>
</feature>
<reference evidence="2 3" key="1">
    <citation type="submission" date="2018-06" db="EMBL/GenBank/DDBJ databases">
        <authorList>
            <consortium name="Pathogen Informatics"/>
            <person name="Doyle S."/>
        </authorList>
    </citation>
    <scope>NUCLEOTIDE SEQUENCE [LARGE SCALE GENOMIC DNA]</scope>
    <source>
        <strain evidence="2 3">NCTC9426</strain>
    </source>
</reference>
<keyword evidence="1" id="KW-0812">Transmembrane</keyword>
<dbReference type="EMBL" id="UGPZ01000002">
    <property type="protein sequence ID" value="STY91245.1"/>
    <property type="molecule type" value="Genomic_DNA"/>
</dbReference>
<feature type="transmembrane region" description="Helical" evidence="1">
    <location>
        <begin position="68"/>
        <end position="85"/>
    </location>
</feature>
<dbReference type="AlphaFoldDB" id="A0A378PRV5"/>
<keyword evidence="1" id="KW-0472">Membrane</keyword>
<gene>
    <name evidence="2" type="ORF">NCTC9426_01292</name>
</gene>